<gene>
    <name evidence="2" type="ORF">PMAYCL1PPCAC_01682</name>
</gene>
<feature type="compositionally biased region" description="Basic and acidic residues" evidence="1">
    <location>
        <begin position="59"/>
        <end position="68"/>
    </location>
</feature>
<evidence type="ECO:0000313" key="3">
    <source>
        <dbReference type="Proteomes" id="UP001328107"/>
    </source>
</evidence>
<dbReference type="EMBL" id="BTRK01000001">
    <property type="protein sequence ID" value="GMR31487.1"/>
    <property type="molecule type" value="Genomic_DNA"/>
</dbReference>
<protein>
    <submittedName>
        <fullName evidence="2">Uncharacterized protein</fullName>
    </submittedName>
</protein>
<evidence type="ECO:0000256" key="1">
    <source>
        <dbReference type="SAM" id="MobiDB-lite"/>
    </source>
</evidence>
<organism evidence="2 3">
    <name type="scientific">Pristionchus mayeri</name>
    <dbReference type="NCBI Taxonomy" id="1317129"/>
    <lineage>
        <taxon>Eukaryota</taxon>
        <taxon>Metazoa</taxon>
        <taxon>Ecdysozoa</taxon>
        <taxon>Nematoda</taxon>
        <taxon>Chromadorea</taxon>
        <taxon>Rhabditida</taxon>
        <taxon>Rhabditina</taxon>
        <taxon>Diplogasteromorpha</taxon>
        <taxon>Diplogasteroidea</taxon>
        <taxon>Neodiplogasteridae</taxon>
        <taxon>Pristionchus</taxon>
    </lineage>
</organism>
<feature type="region of interest" description="Disordered" evidence="1">
    <location>
        <begin position="31"/>
        <end position="113"/>
    </location>
</feature>
<sequence length="113" mass="12487">HTGLDKKIRKLRRDPVYGTRAEKILKEWKKDELSRIPPRSPSSSTSSSICSSSSSTVSDYRRKSESLKHRVISGSYASSSGATKRKAVDASGEPAAKRTLVEETGDKPLWSTY</sequence>
<proteinExistence type="predicted"/>
<dbReference type="AlphaFoldDB" id="A0AAN5C689"/>
<reference evidence="3" key="1">
    <citation type="submission" date="2022-10" db="EMBL/GenBank/DDBJ databases">
        <title>Genome assembly of Pristionchus species.</title>
        <authorList>
            <person name="Yoshida K."/>
            <person name="Sommer R.J."/>
        </authorList>
    </citation>
    <scope>NUCLEOTIDE SEQUENCE [LARGE SCALE GENOMIC DNA]</scope>
    <source>
        <strain evidence="3">RS5460</strain>
    </source>
</reference>
<feature type="non-terminal residue" evidence="2">
    <location>
        <position position="113"/>
    </location>
</feature>
<name>A0AAN5C689_9BILA</name>
<feature type="non-terminal residue" evidence="2">
    <location>
        <position position="1"/>
    </location>
</feature>
<feature type="compositionally biased region" description="Low complexity" evidence="1">
    <location>
        <begin position="35"/>
        <end position="58"/>
    </location>
</feature>
<dbReference type="Proteomes" id="UP001328107">
    <property type="component" value="Unassembled WGS sequence"/>
</dbReference>
<feature type="compositionally biased region" description="Basic and acidic residues" evidence="1">
    <location>
        <begin position="95"/>
        <end position="106"/>
    </location>
</feature>
<keyword evidence="3" id="KW-1185">Reference proteome</keyword>
<evidence type="ECO:0000313" key="2">
    <source>
        <dbReference type="EMBL" id="GMR31487.1"/>
    </source>
</evidence>
<comment type="caution">
    <text evidence="2">The sequence shown here is derived from an EMBL/GenBank/DDBJ whole genome shotgun (WGS) entry which is preliminary data.</text>
</comment>
<accession>A0AAN5C689</accession>